<comment type="caution">
    <text evidence="1">The sequence shown here is derived from an EMBL/GenBank/DDBJ whole genome shotgun (WGS) entry which is preliminary data.</text>
</comment>
<reference evidence="1" key="1">
    <citation type="journal article" date="2023" name="PhytoFront">
        <title>Draft Genome Resources of Seven Strains of Tilletia horrida, Causal Agent of Kernel Smut of Rice.</title>
        <authorList>
            <person name="Khanal S."/>
            <person name="Antony Babu S."/>
            <person name="Zhou X.G."/>
        </authorList>
    </citation>
    <scope>NUCLEOTIDE SEQUENCE</scope>
    <source>
        <strain evidence="1">TX3</strain>
    </source>
</reference>
<dbReference type="EMBL" id="JAPDMQ010000269">
    <property type="protein sequence ID" value="KAK0528587.1"/>
    <property type="molecule type" value="Genomic_DNA"/>
</dbReference>
<evidence type="ECO:0000313" key="1">
    <source>
        <dbReference type="EMBL" id="KAK0528587.1"/>
    </source>
</evidence>
<protein>
    <submittedName>
        <fullName evidence="1">Uncharacterized protein</fullName>
    </submittedName>
</protein>
<accession>A0AAN6GC24</accession>
<gene>
    <name evidence="1" type="ORF">OC842_004511</name>
</gene>
<name>A0AAN6GC24_9BASI</name>
<sequence length="96" mass="10326">MNIVITIVMAIDLDSVTDSQVRHDIDIDIDVLVTSALTTPARVLGTLKIDRQGQLIIDFSGNIGSDLSSPSTLGLELKAVPGRCHTDLGPDLRHHL</sequence>
<feature type="non-terminal residue" evidence="1">
    <location>
        <position position="96"/>
    </location>
</feature>
<proteinExistence type="predicted"/>
<keyword evidence="2" id="KW-1185">Reference proteome</keyword>
<dbReference type="AlphaFoldDB" id="A0AAN6GC24"/>
<organism evidence="1 2">
    <name type="scientific">Tilletia horrida</name>
    <dbReference type="NCBI Taxonomy" id="155126"/>
    <lineage>
        <taxon>Eukaryota</taxon>
        <taxon>Fungi</taxon>
        <taxon>Dikarya</taxon>
        <taxon>Basidiomycota</taxon>
        <taxon>Ustilaginomycotina</taxon>
        <taxon>Exobasidiomycetes</taxon>
        <taxon>Tilletiales</taxon>
        <taxon>Tilletiaceae</taxon>
        <taxon>Tilletia</taxon>
    </lineage>
</organism>
<dbReference type="Proteomes" id="UP001176521">
    <property type="component" value="Unassembled WGS sequence"/>
</dbReference>
<evidence type="ECO:0000313" key="2">
    <source>
        <dbReference type="Proteomes" id="UP001176521"/>
    </source>
</evidence>